<dbReference type="RefSeq" id="XP_027118463.1">
    <property type="nucleotide sequence ID" value="XM_027262662.1"/>
</dbReference>
<dbReference type="Proteomes" id="UP001652660">
    <property type="component" value="Chromosome 3e"/>
</dbReference>
<dbReference type="InterPro" id="IPR025724">
    <property type="entry name" value="GAG-pre-integrase_dom"/>
</dbReference>
<keyword evidence="2" id="KW-1185">Reference proteome</keyword>
<protein>
    <submittedName>
        <fullName evidence="3">Uncharacterized mitochondrial protein AtMg00300-like</fullName>
    </submittedName>
</protein>
<dbReference type="AlphaFoldDB" id="A0A6P6WSQ8"/>
<reference evidence="2" key="1">
    <citation type="journal article" date="2025" name="Foods">
        <title>Unveiling the Microbial Signatures of Arabica Coffee Cherries: Insights into Ripeness Specific Diversity, Functional Traits, and Implications for Quality and Safety.</title>
        <authorList>
            <consortium name="RefSeq"/>
            <person name="Tenea G.N."/>
            <person name="Cifuentes V."/>
            <person name="Reyes P."/>
            <person name="Cevallos-Vallejos M."/>
        </authorList>
    </citation>
    <scope>NUCLEOTIDE SEQUENCE [LARGE SCALE GENOMIC DNA]</scope>
</reference>
<name>A0A6P6WSQ8_COFAR</name>
<proteinExistence type="predicted"/>
<evidence type="ECO:0000313" key="2">
    <source>
        <dbReference type="Proteomes" id="UP001652660"/>
    </source>
</evidence>
<organism evidence="2 3">
    <name type="scientific">Coffea arabica</name>
    <name type="common">Arabian coffee</name>
    <dbReference type="NCBI Taxonomy" id="13443"/>
    <lineage>
        <taxon>Eukaryota</taxon>
        <taxon>Viridiplantae</taxon>
        <taxon>Streptophyta</taxon>
        <taxon>Embryophyta</taxon>
        <taxon>Tracheophyta</taxon>
        <taxon>Spermatophyta</taxon>
        <taxon>Magnoliopsida</taxon>
        <taxon>eudicotyledons</taxon>
        <taxon>Gunneridae</taxon>
        <taxon>Pentapetalae</taxon>
        <taxon>asterids</taxon>
        <taxon>lamiids</taxon>
        <taxon>Gentianales</taxon>
        <taxon>Rubiaceae</taxon>
        <taxon>Ixoroideae</taxon>
        <taxon>Gardenieae complex</taxon>
        <taxon>Bertiereae - Coffeeae clade</taxon>
        <taxon>Coffeeae</taxon>
        <taxon>Coffea</taxon>
    </lineage>
</organism>
<feature type="domain" description="GAG-pre-integrase" evidence="1">
    <location>
        <begin position="30"/>
        <end position="99"/>
    </location>
</feature>
<dbReference type="GeneID" id="113735667"/>
<gene>
    <name evidence="3" type="primary">LOC113735667</name>
</gene>
<sequence length="151" mass="16945">MGYKVSTYNGVMKIISGALVLVKGIQKNNNLYYYQGNAVVGVAAVTSNDDRKLKVTRLWHMRLGHVGEKSLNLLMNQGLLKGASVCKLDFCEYCVKGKQTRIKFGTAIHDTKGILDYVHSDVYLPKQLLWEAKIILLPLSMTSLEEYGYIL</sequence>
<evidence type="ECO:0000313" key="3">
    <source>
        <dbReference type="RefSeq" id="XP_027118463.1"/>
    </source>
</evidence>
<dbReference type="OrthoDB" id="1724297at2759"/>
<reference evidence="3" key="2">
    <citation type="submission" date="2025-08" db="UniProtKB">
        <authorList>
            <consortium name="RefSeq"/>
        </authorList>
    </citation>
    <scope>IDENTIFICATION</scope>
    <source>
        <tissue evidence="3">Leaves</tissue>
    </source>
</reference>
<accession>A0A6P6WSQ8</accession>
<dbReference type="Pfam" id="PF13976">
    <property type="entry name" value="gag_pre-integrs"/>
    <property type="match status" value="1"/>
</dbReference>
<evidence type="ECO:0000259" key="1">
    <source>
        <dbReference type="Pfam" id="PF13976"/>
    </source>
</evidence>